<dbReference type="Proteomes" id="UP001219525">
    <property type="component" value="Unassembled WGS sequence"/>
</dbReference>
<feature type="transmembrane region" description="Helical" evidence="1">
    <location>
        <begin position="107"/>
        <end position="129"/>
    </location>
</feature>
<comment type="caution">
    <text evidence="3">The sequence shown here is derived from an EMBL/GenBank/DDBJ whole genome shotgun (WGS) entry which is preliminary data.</text>
</comment>
<evidence type="ECO:0000313" key="3">
    <source>
        <dbReference type="EMBL" id="KAJ7198844.1"/>
    </source>
</evidence>
<reference evidence="3" key="1">
    <citation type="submission" date="2023-03" db="EMBL/GenBank/DDBJ databases">
        <title>Massive genome expansion in bonnet fungi (Mycena s.s.) driven by repeated elements and novel gene families across ecological guilds.</title>
        <authorList>
            <consortium name="Lawrence Berkeley National Laboratory"/>
            <person name="Harder C.B."/>
            <person name="Miyauchi S."/>
            <person name="Viragh M."/>
            <person name="Kuo A."/>
            <person name="Thoen E."/>
            <person name="Andreopoulos B."/>
            <person name="Lu D."/>
            <person name="Skrede I."/>
            <person name="Drula E."/>
            <person name="Henrissat B."/>
            <person name="Morin E."/>
            <person name="Kohler A."/>
            <person name="Barry K."/>
            <person name="LaButti K."/>
            <person name="Morin E."/>
            <person name="Salamov A."/>
            <person name="Lipzen A."/>
            <person name="Mereny Z."/>
            <person name="Hegedus B."/>
            <person name="Baldrian P."/>
            <person name="Stursova M."/>
            <person name="Weitz H."/>
            <person name="Taylor A."/>
            <person name="Grigoriev I.V."/>
            <person name="Nagy L.G."/>
            <person name="Martin F."/>
            <person name="Kauserud H."/>
        </authorList>
    </citation>
    <scope>NUCLEOTIDE SEQUENCE</scope>
    <source>
        <strain evidence="3">9144</strain>
    </source>
</reference>
<proteinExistence type="predicted"/>
<evidence type="ECO:0000256" key="2">
    <source>
        <dbReference type="SAM" id="SignalP"/>
    </source>
</evidence>
<protein>
    <submittedName>
        <fullName evidence="3">Uncharacterized protein</fullName>
    </submittedName>
</protein>
<feature type="transmembrane region" description="Helical" evidence="1">
    <location>
        <begin position="192"/>
        <end position="213"/>
    </location>
</feature>
<keyword evidence="4" id="KW-1185">Reference proteome</keyword>
<keyword evidence="2" id="KW-0732">Signal</keyword>
<evidence type="ECO:0000256" key="1">
    <source>
        <dbReference type="SAM" id="Phobius"/>
    </source>
</evidence>
<feature type="transmembrane region" description="Helical" evidence="1">
    <location>
        <begin position="395"/>
        <end position="420"/>
    </location>
</feature>
<name>A0AAD6V0G5_9AGAR</name>
<evidence type="ECO:0000313" key="4">
    <source>
        <dbReference type="Proteomes" id="UP001219525"/>
    </source>
</evidence>
<feature type="transmembrane region" description="Helical" evidence="1">
    <location>
        <begin position="440"/>
        <end position="463"/>
    </location>
</feature>
<feature type="transmembrane region" description="Helical" evidence="1">
    <location>
        <begin position="551"/>
        <end position="577"/>
    </location>
</feature>
<feature type="chain" id="PRO_5042284369" evidence="2">
    <location>
        <begin position="20"/>
        <end position="581"/>
    </location>
</feature>
<feature type="transmembrane region" description="Helical" evidence="1">
    <location>
        <begin position="233"/>
        <end position="252"/>
    </location>
</feature>
<keyword evidence="1" id="KW-1133">Transmembrane helix</keyword>
<keyword evidence="1" id="KW-0812">Transmembrane</keyword>
<dbReference type="EMBL" id="JARJCW010000071">
    <property type="protein sequence ID" value="KAJ7198844.1"/>
    <property type="molecule type" value="Genomic_DNA"/>
</dbReference>
<organism evidence="3 4">
    <name type="scientific">Mycena pura</name>
    <dbReference type="NCBI Taxonomy" id="153505"/>
    <lineage>
        <taxon>Eukaryota</taxon>
        <taxon>Fungi</taxon>
        <taxon>Dikarya</taxon>
        <taxon>Basidiomycota</taxon>
        <taxon>Agaricomycotina</taxon>
        <taxon>Agaricomycetes</taxon>
        <taxon>Agaricomycetidae</taxon>
        <taxon>Agaricales</taxon>
        <taxon>Marasmiineae</taxon>
        <taxon>Mycenaceae</taxon>
        <taxon>Mycena</taxon>
    </lineage>
</organism>
<gene>
    <name evidence="3" type="ORF">GGX14DRAFT_373664</name>
</gene>
<accession>A0AAD6V0G5</accession>
<dbReference type="AlphaFoldDB" id="A0AAD6V0G5"/>
<keyword evidence="1" id="KW-0472">Membrane</keyword>
<feature type="transmembrane region" description="Helical" evidence="1">
    <location>
        <begin position="496"/>
        <end position="517"/>
    </location>
</feature>
<sequence length="581" mass="63908">MKRPLYGLLFLLEAALVLASVDFDVCLQQVRDGNWGLIGATDNNGRQVTNLSEATAITYDLCVVACGSGPVPFDWNIFSQQFSAWLLPYLALVSQLPFGAKSRLDNLVSMLLTLGSPTLAAYSLALTVLNGHYIAERFSHINYPNVRSAVQVLSSLQQSSFQVSTDDSLLASLIVLPENDEWWSELVIWLDYVHTWSISAVASILWVVIAYAFTVVDSFTAPVTYSTLNTNGSAVGSVFLWLLPVVVGWLQISPKCDHDRVRQAIERANKIAYVATPDGEPTLASAVSTRRAISLRRGAGNIQYDAQCTAPIYNYARFLPLSLAVETVYHAFREASERSDDHKPVDSRASWEKSDRNFRVRPENRRGLLSQVGAYVESKPSEFYPQRRRRWGPGVISRFLVAAFIAVTLTWGTIGAAILVAFFTPTRGSFLGLACRSGSYLLYGVCSTLVWVMMATSSALAHYSAFAPSVKGRYLHTRSTRTAGILSIALRRLGKLLAALNATWIILVCLFQFSSFFNRCWCNSSVFYLGKHAYNVIQVAPSDVALLNAPWIGGVVLACGCAIFCLGFVTVLINPVLPCPD</sequence>
<feature type="signal peptide" evidence="2">
    <location>
        <begin position="1"/>
        <end position="19"/>
    </location>
</feature>